<dbReference type="InterPro" id="IPR001387">
    <property type="entry name" value="Cro/C1-type_HTH"/>
</dbReference>
<reference evidence="3 4" key="1">
    <citation type="journal article" date="2016" name="Nat. Commun.">
        <title>Thousands of microbial genomes shed light on interconnected biogeochemical processes in an aquifer system.</title>
        <authorList>
            <person name="Anantharaman K."/>
            <person name="Brown C.T."/>
            <person name="Hug L.A."/>
            <person name="Sharon I."/>
            <person name="Castelle C.J."/>
            <person name="Probst A.J."/>
            <person name="Thomas B.C."/>
            <person name="Singh A."/>
            <person name="Wilkins M.J."/>
            <person name="Karaoz U."/>
            <person name="Brodie E.L."/>
            <person name="Williams K.H."/>
            <person name="Hubbard S.S."/>
            <person name="Banfield J.F."/>
        </authorList>
    </citation>
    <scope>NUCLEOTIDE SEQUENCE [LARGE SCALE GENOMIC DNA]</scope>
</reference>
<dbReference type="Gene3D" id="1.10.260.40">
    <property type="entry name" value="lambda repressor-like DNA-binding domains"/>
    <property type="match status" value="1"/>
</dbReference>
<dbReference type="EMBL" id="MFKV01000016">
    <property type="protein sequence ID" value="OGG50260.1"/>
    <property type="molecule type" value="Genomic_DNA"/>
</dbReference>
<dbReference type="AlphaFoldDB" id="A0A1F6CMK2"/>
<dbReference type="GO" id="GO:0003700">
    <property type="term" value="F:DNA-binding transcription factor activity"/>
    <property type="evidence" value="ECO:0007669"/>
    <property type="project" value="TreeGrafter"/>
</dbReference>
<sequence length="64" mass="7203">MARRHLAKQIRELRIAQRLTQKMIAKRADMPQSVMARIEGGEHSISVDTLNRVAHALGKKVTIA</sequence>
<dbReference type="CDD" id="cd00093">
    <property type="entry name" value="HTH_XRE"/>
    <property type="match status" value="1"/>
</dbReference>
<dbReference type="GO" id="GO:0005829">
    <property type="term" value="C:cytosol"/>
    <property type="evidence" value="ECO:0007669"/>
    <property type="project" value="TreeGrafter"/>
</dbReference>
<dbReference type="PROSITE" id="PS50943">
    <property type="entry name" value="HTH_CROC1"/>
    <property type="match status" value="1"/>
</dbReference>
<dbReference type="Pfam" id="PF01381">
    <property type="entry name" value="HTH_3"/>
    <property type="match status" value="1"/>
</dbReference>
<dbReference type="InterPro" id="IPR050807">
    <property type="entry name" value="TransReg_Diox_bact_type"/>
</dbReference>
<evidence type="ECO:0000256" key="1">
    <source>
        <dbReference type="ARBA" id="ARBA00023125"/>
    </source>
</evidence>
<proteinExistence type="predicted"/>
<dbReference type="Proteomes" id="UP000178370">
    <property type="component" value="Unassembled WGS sequence"/>
</dbReference>
<evidence type="ECO:0000259" key="2">
    <source>
        <dbReference type="PROSITE" id="PS50943"/>
    </source>
</evidence>
<dbReference type="SUPFAM" id="SSF47413">
    <property type="entry name" value="lambda repressor-like DNA-binding domains"/>
    <property type="match status" value="1"/>
</dbReference>
<evidence type="ECO:0000313" key="4">
    <source>
        <dbReference type="Proteomes" id="UP000178370"/>
    </source>
</evidence>
<dbReference type="PANTHER" id="PTHR46797:SF1">
    <property type="entry name" value="METHYLPHOSPHONATE SYNTHASE"/>
    <property type="match status" value="1"/>
</dbReference>
<evidence type="ECO:0000313" key="3">
    <source>
        <dbReference type="EMBL" id="OGG50260.1"/>
    </source>
</evidence>
<organism evidence="3 4">
    <name type="scientific">Candidatus Kaiserbacteria bacterium RIFCSPHIGHO2_01_FULL_54_36</name>
    <dbReference type="NCBI Taxonomy" id="1798482"/>
    <lineage>
        <taxon>Bacteria</taxon>
        <taxon>Candidatus Kaiseribacteriota</taxon>
    </lineage>
</organism>
<gene>
    <name evidence="3" type="ORF">A2763_04715</name>
</gene>
<name>A0A1F6CMK2_9BACT</name>
<dbReference type="SMART" id="SM00530">
    <property type="entry name" value="HTH_XRE"/>
    <property type="match status" value="1"/>
</dbReference>
<dbReference type="STRING" id="1798482.A2763_04715"/>
<comment type="caution">
    <text evidence="3">The sequence shown here is derived from an EMBL/GenBank/DDBJ whole genome shotgun (WGS) entry which is preliminary data.</text>
</comment>
<dbReference type="GO" id="GO:0003677">
    <property type="term" value="F:DNA binding"/>
    <property type="evidence" value="ECO:0007669"/>
    <property type="project" value="UniProtKB-KW"/>
</dbReference>
<protein>
    <recommendedName>
        <fullName evidence="2">HTH cro/C1-type domain-containing protein</fullName>
    </recommendedName>
</protein>
<dbReference type="PANTHER" id="PTHR46797">
    <property type="entry name" value="HTH-TYPE TRANSCRIPTIONAL REGULATOR"/>
    <property type="match status" value="1"/>
</dbReference>
<dbReference type="InterPro" id="IPR010982">
    <property type="entry name" value="Lambda_DNA-bd_dom_sf"/>
</dbReference>
<feature type="domain" description="HTH cro/C1-type" evidence="2">
    <location>
        <begin position="10"/>
        <end position="64"/>
    </location>
</feature>
<accession>A0A1F6CMK2</accession>
<keyword evidence="1" id="KW-0238">DNA-binding</keyword>